<comment type="similarity">
    <text evidence="6">Belongs to the THI4 family.</text>
</comment>
<comment type="caution">
    <text evidence="6">Lacks conserved residue(s) required for the propagation of feature annotation.</text>
</comment>
<accession>F2L134</accession>
<dbReference type="GO" id="GO:0005506">
    <property type="term" value="F:iron ion binding"/>
    <property type="evidence" value="ECO:0007669"/>
    <property type="project" value="UniProtKB-UniRule"/>
</dbReference>
<evidence type="ECO:0000256" key="1">
    <source>
        <dbReference type="ARBA" id="ARBA00022679"/>
    </source>
</evidence>
<dbReference type="KEGG" id="tuz:TUZN_0079"/>
<dbReference type="PANTHER" id="PTHR43422">
    <property type="entry name" value="THIAMINE THIAZOLE SYNTHASE"/>
    <property type="match status" value="1"/>
</dbReference>
<dbReference type="eggNOG" id="arCOG00574">
    <property type="taxonomic scope" value="Archaea"/>
</dbReference>
<protein>
    <recommendedName>
        <fullName evidence="6">Thiamine thiazole synthase</fullName>
        <ecNumber evidence="6">2.4.2.59</ecNumber>
    </recommendedName>
</protein>
<evidence type="ECO:0000256" key="3">
    <source>
        <dbReference type="ARBA" id="ARBA00022977"/>
    </source>
</evidence>
<evidence type="ECO:0000256" key="6">
    <source>
        <dbReference type="HAMAP-Rule" id="MF_00304"/>
    </source>
</evidence>
<keyword evidence="4 6" id="KW-0408">Iron</keyword>
<comment type="cofactor">
    <cofactor evidence="6">
        <name>Fe(2+)</name>
        <dbReference type="ChEBI" id="CHEBI:29033"/>
    </cofactor>
</comment>
<feature type="binding site" description="in other chain" evidence="6">
    <location>
        <position position="73"/>
    </location>
    <ligand>
        <name>NAD(+)</name>
        <dbReference type="ChEBI" id="CHEBI:57540"/>
        <note>ligand shared between two adjacent protomers</note>
    </ligand>
</feature>
<evidence type="ECO:0000256" key="4">
    <source>
        <dbReference type="ARBA" id="ARBA00023004"/>
    </source>
</evidence>
<keyword evidence="1 6" id="KW-0808">Transferase</keyword>
<dbReference type="GO" id="GO:0009228">
    <property type="term" value="P:thiamine biosynthetic process"/>
    <property type="evidence" value="ECO:0007669"/>
    <property type="project" value="UniProtKB-KW"/>
</dbReference>
<reference key="2">
    <citation type="submission" date="2011-03" db="EMBL/GenBank/DDBJ databases">
        <title>Complete genome sequence of the thermoacidophilic crenarchaeon Thermoproteus uzoniensis 768-20.</title>
        <authorList>
            <person name="Mardanov A.V."/>
            <person name="Gumerov V.M."/>
            <person name="Beletsky A.V."/>
            <person name="Prokofeva M.I."/>
            <person name="Bonch-Osmolovskaya E.A."/>
            <person name="Ravin N.V."/>
            <person name="Skryabin K.G."/>
        </authorList>
    </citation>
    <scope>NUCLEOTIDE SEQUENCE</scope>
    <source>
        <strain>768-20</strain>
    </source>
</reference>
<keyword evidence="5 6" id="KW-0520">NAD</keyword>
<dbReference type="InterPro" id="IPR036188">
    <property type="entry name" value="FAD/NAD-bd_sf"/>
</dbReference>
<gene>
    <name evidence="6" type="primary">thi4</name>
    <name evidence="7" type="ordered locus">TUZN_0079</name>
</gene>
<dbReference type="PRINTS" id="PR00419">
    <property type="entry name" value="ADXRDTASE"/>
</dbReference>
<comment type="function">
    <text evidence="6">Involved in the biosynthesis of the thiazole moiety of thiamine. Catalyzes the conversion of NAD and glycine to adenosine diphosphate 5-(2-hydroxyethyl)-4-methylthiazole-2-carboxylate (ADT), an adenylated thiazole intermediate, using free sulfide as a source of sulfur.</text>
</comment>
<dbReference type="InterPro" id="IPR022828">
    <property type="entry name" value="Thi4_prok"/>
</dbReference>
<sequence length="272" mass="29024">MRKINLIWKLRGAMELKIGRAIIRHGAEDLYEYSDVDVAIVGAGPSGLTAARYLAEKGLKVIVLERRFSFGGGIGPGGNMYPKIIVQEEALPILRDFKVRYKPAGDGLYAVDPAELIAKLAAGAIDAGAKILLGVHVDDVIFRGDPPRITGLLWIWTPIQMSGMHVDPLYIQTKAVVDATGHDAEVVSVAARKVPELGIQLQGEKSAWSEVSEKLVVEHTGKVAPGLYVAGMAVAAVFGLPRMGPIFGGMLMSGKKVAEIVAKDLAAEVHAV</sequence>
<dbReference type="STRING" id="999630.TUZN_0079"/>
<comment type="pathway">
    <text evidence="6">Cofactor biosynthesis; thiamine diphosphate biosynthesis.</text>
</comment>
<dbReference type="Gene3D" id="3.50.50.60">
    <property type="entry name" value="FAD/NAD(P)-binding domain"/>
    <property type="match status" value="1"/>
</dbReference>
<dbReference type="GO" id="GO:0009229">
    <property type="term" value="P:thiamine diphosphate biosynthetic process"/>
    <property type="evidence" value="ECO:0007669"/>
    <property type="project" value="UniProtKB-UniRule"/>
</dbReference>
<dbReference type="NCBIfam" id="TIGR00292">
    <property type="entry name" value="sulfide-dependent adenosine diphosphate thiazole synthase"/>
    <property type="match status" value="1"/>
</dbReference>
<keyword evidence="8" id="KW-1185">Reference proteome</keyword>
<dbReference type="Proteomes" id="UP000008138">
    <property type="component" value="Chromosome"/>
</dbReference>
<keyword evidence="3 6" id="KW-0784">Thiamine biosynthesis</keyword>
<dbReference type="EC" id="2.4.2.59" evidence="6"/>
<feature type="binding site" evidence="6">
    <location>
        <position position="167"/>
    </location>
    <ligand>
        <name>Fe cation</name>
        <dbReference type="ChEBI" id="CHEBI:24875"/>
        <note>ligand shared between two adjacent protomers</note>
    </ligand>
</feature>
<evidence type="ECO:0000256" key="2">
    <source>
        <dbReference type="ARBA" id="ARBA00022723"/>
    </source>
</evidence>
<dbReference type="HAMAP" id="MF_00304">
    <property type="entry name" value="Thi4"/>
    <property type="match status" value="1"/>
</dbReference>
<comment type="subunit">
    <text evidence="6">Homooctamer; tetramer of dimers.</text>
</comment>
<feature type="binding site" evidence="6">
    <location>
        <begin position="165"/>
        <end position="167"/>
    </location>
    <ligand>
        <name>NAD(+)</name>
        <dbReference type="ChEBI" id="CHEBI:57540"/>
        <note>ligand shared between two adjacent protomers</note>
    </ligand>
</feature>
<dbReference type="HOGENOM" id="CLU_053727_2_0_2"/>
<feature type="binding site" description="in other chain" evidence="6">
    <location>
        <position position="232"/>
    </location>
    <ligand>
        <name>NAD(+)</name>
        <dbReference type="ChEBI" id="CHEBI:57540"/>
        <note>ligand shared between two adjacent protomers</note>
    </ligand>
</feature>
<dbReference type="SUPFAM" id="SSF51905">
    <property type="entry name" value="FAD/NAD(P)-binding domain"/>
    <property type="match status" value="1"/>
</dbReference>
<feature type="binding site" description="in other chain" evidence="6">
    <location>
        <position position="46"/>
    </location>
    <ligand>
        <name>NAD(+)</name>
        <dbReference type="ChEBI" id="CHEBI:57540"/>
        <note>ligand shared between two adjacent protomers</note>
    </ligand>
</feature>
<organism evidence="7 8">
    <name type="scientific">Thermoproteus uzoniensis (strain 768-20)</name>
    <dbReference type="NCBI Taxonomy" id="999630"/>
    <lineage>
        <taxon>Archaea</taxon>
        <taxon>Thermoproteota</taxon>
        <taxon>Thermoprotei</taxon>
        <taxon>Thermoproteales</taxon>
        <taxon>Thermoproteaceae</taxon>
        <taxon>Thermoproteus</taxon>
    </lineage>
</organism>
<evidence type="ECO:0000313" key="8">
    <source>
        <dbReference type="Proteomes" id="UP000008138"/>
    </source>
</evidence>
<feature type="binding site" description="in other chain" evidence="6">
    <location>
        <position position="182"/>
    </location>
    <ligand>
        <name>Fe cation</name>
        <dbReference type="ChEBI" id="CHEBI:24875"/>
        <note>ligand shared between two adjacent protomers</note>
    </ligand>
</feature>
<dbReference type="AlphaFoldDB" id="F2L134"/>
<dbReference type="GO" id="GO:0016763">
    <property type="term" value="F:pentosyltransferase activity"/>
    <property type="evidence" value="ECO:0007669"/>
    <property type="project" value="UniProtKB-UniRule"/>
</dbReference>
<feature type="binding site" description="in other chain" evidence="6">
    <location>
        <position position="137"/>
    </location>
    <ligand>
        <name>NAD(+)</name>
        <dbReference type="ChEBI" id="CHEBI:57540"/>
        <note>ligand shared between two adjacent protomers</note>
    </ligand>
</feature>
<dbReference type="InterPro" id="IPR002922">
    <property type="entry name" value="Thi4_fam"/>
</dbReference>
<evidence type="ECO:0000313" key="7">
    <source>
        <dbReference type="EMBL" id="AEA11583.1"/>
    </source>
</evidence>
<name>F2L134_THEU7</name>
<dbReference type="PANTHER" id="PTHR43422:SF3">
    <property type="entry name" value="THIAMINE THIAZOLE SYNTHASE"/>
    <property type="match status" value="1"/>
</dbReference>
<dbReference type="Pfam" id="PF01946">
    <property type="entry name" value="Thi4"/>
    <property type="match status" value="1"/>
</dbReference>
<reference evidence="7 8" key="1">
    <citation type="journal article" date="2011" name="J. Bacteriol.">
        <title>Complete genome sequence of the thermoacidophilic crenarchaeon Thermoproteus uzoniensis 768-20.</title>
        <authorList>
            <person name="Mardanov A.V."/>
            <person name="Gumerov V.M."/>
            <person name="Beletsky A.V."/>
            <person name="Prokofeva M.I."/>
            <person name="Bonch-Osmolovskaya E.A."/>
            <person name="Ravin N.V."/>
            <person name="Skryabin K.G."/>
        </authorList>
    </citation>
    <scope>NUCLEOTIDE SEQUENCE [LARGE SCALE GENOMIC DNA]</scope>
    <source>
        <strain evidence="7 8">768-20</strain>
    </source>
</reference>
<dbReference type="EMBL" id="CP002590">
    <property type="protein sequence ID" value="AEA11583.1"/>
    <property type="molecule type" value="Genomic_DNA"/>
</dbReference>
<dbReference type="UniPathway" id="UPA00060"/>
<dbReference type="GO" id="GO:0052837">
    <property type="term" value="P:thiazole biosynthetic process"/>
    <property type="evidence" value="ECO:0007669"/>
    <property type="project" value="UniProtKB-UniRule"/>
</dbReference>
<feature type="binding site" evidence="6">
    <location>
        <position position="242"/>
    </location>
    <ligand>
        <name>glycine</name>
        <dbReference type="ChEBI" id="CHEBI:57305"/>
    </ligand>
</feature>
<evidence type="ECO:0000256" key="5">
    <source>
        <dbReference type="ARBA" id="ARBA00023027"/>
    </source>
</evidence>
<comment type="catalytic activity">
    <reaction evidence="6">
        <text>hydrogen sulfide + glycine + NAD(+) = ADP-5-ethyl-4-methylthiazole-2-carboxylate + nicotinamide + 3 H2O + H(+)</text>
        <dbReference type="Rhea" id="RHEA:55704"/>
        <dbReference type="ChEBI" id="CHEBI:15377"/>
        <dbReference type="ChEBI" id="CHEBI:15378"/>
        <dbReference type="ChEBI" id="CHEBI:17154"/>
        <dbReference type="ChEBI" id="CHEBI:29919"/>
        <dbReference type="ChEBI" id="CHEBI:57305"/>
        <dbReference type="ChEBI" id="CHEBI:57540"/>
        <dbReference type="ChEBI" id="CHEBI:139151"/>
        <dbReference type="EC" id="2.4.2.59"/>
    </reaction>
</comment>
<keyword evidence="2 6" id="KW-0479">Metal-binding</keyword>
<proteinExistence type="inferred from homology"/>
<feature type="binding site" description="in other chain" evidence="6">
    <location>
        <begin position="65"/>
        <end position="66"/>
    </location>
    <ligand>
        <name>NAD(+)</name>
        <dbReference type="ChEBI" id="CHEBI:57540"/>
        <note>ligand shared between two adjacent protomers</note>
    </ligand>
</feature>